<keyword evidence="9 11" id="KW-0503">Monooxygenase</keyword>
<dbReference type="InterPro" id="IPR001128">
    <property type="entry name" value="Cyt_P450"/>
</dbReference>
<keyword evidence="7 11" id="KW-0560">Oxidoreductase</keyword>
<dbReference type="PANTHER" id="PTHR24282:SF255">
    <property type="entry name" value="CYTOCHROME P450 72A11-RELATED"/>
    <property type="match status" value="1"/>
</dbReference>
<accession>A0ABR2LCP9</accession>
<evidence type="ECO:0000256" key="4">
    <source>
        <dbReference type="ARBA" id="ARBA00022692"/>
    </source>
</evidence>
<dbReference type="PANTHER" id="PTHR24282">
    <property type="entry name" value="CYTOCHROME P450 FAMILY MEMBER"/>
    <property type="match status" value="1"/>
</dbReference>
<dbReference type="InterPro" id="IPR050665">
    <property type="entry name" value="Cytochrome_P450_Monooxygen"/>
</dbReference>
<keyword evidence="10" id="KW-0472">Membrane</keyword>
<dbReference type="Pfam" id="PF00067">
    <property type="entry name" value="p450"/>
    <property type="match status" value="1"/>
</dbReference>
<evidence type="ECO:0000256" key="5">
    <source>
        <dbReference type="ARBA" id="ARBA00022723"/>
    </source>
</evidence>
<dbReference type="InterPro" id="IPR017972">
    <property type="entry name" value="Cyt_P450_CS"/>
</dbReference>
<dbReference type="SUPFAM" id="SSF48264">
    <property type="entry name" value="Cytochrome P450"/>
    <property type="match status" value="1"/>
</dbReference>
<sequence length="199" mass="22331">MIEKRETAIKSGEKADDDLLSLLIESNLKLFKEHEKLKNGGMTTEEVIEESLEDLNPMIKVIMFGTVVQSVGGCESRMTSNNVELGGITYPKGVILSLPILFVHHDTEIWGQDAHEFNPERFVEGILKATMSGQMEFFPFGWGPRICIGQNFAITEAKLCLSMILQSFSFELSPSYIHAPHTIITLQPQHGTPIILHRF</sequence>
<dbReference type="EMBL" id="JBBWWR010000021">
    <property type="protein sequence ID" value="KAK8937837.1"/>
    <property type="molecule type" value="Genomic_DNA"/>
</dbReference>
<organism evidence="12 13">
    <name type="scientific">Platanthera guangdongensis</name>
    <dbReference type="NCBI Taxonomy" id="2320717"/>
    <lineage>
        <taxon>Eukaryota</taxon>
        <taxon>Viridiplantae</taxon>
        <taxon>Streptophyta</taxon>
        <taxon>Embryophyta</taxon>
        <taxon>Tracheophyta</taxon>
        <taxon>Spermatophyta</taxon>
        <taxon>Magnoliopsida</taxon>
        <taxon>Liliopsida</taxon>
        <taxon>Asparagales</taxon>
        <taxon>Orchidaceae</taxon>
        <taxon>Orchidoideae</taxon>
        <taxon>Orchideae</taxon>
        <taxon>Orchidinae</taxon>
        <taxon>Platanthera</taxon>
    </lineage>
</organism>
<keyword evidence="13" id="KW-1185">Reference proteome</keyword>
<comment type="similarity">
    <text evidence="2 11">Belongs to the cytochrome P450 family.</text>
</comment>
<evidence type="ECO:0000256" key="11">
    <source>
        <dbReference type="RuleBase" id="RU000461"/>
    </source>
</evidence>
<dbReference type="Gene3D" id="1.10.630.10">
    <property type="entry name" value="Cytochrome P450"/>
    <property type="match status" value="1"/>
</dbReference>
<keyword evidence="4" id="KW-0812">Transmembrane</keyword>
<evidence type="ECO:0000256" key="7">
    <source>
        <dbReference type="ARBA" id="ARBA00023002"/>
    </source>
</evidence>
<dbReference type="InterPro" id="IPR036396">
    <property type="entry name" value="Cyt_P450_sf"/>
</dbReference>
<dbReference type="PROSITE" id="PS00086">
    <property type="entry name" value="CYTOCHROME_P450"/>
    <property type="match status" value="1"/>
</dbReference>
<evidence type="ECO:0000256" key="10">
    <source>
        <dbReference type="ARBA" id="ARBA00023136"/>
    </source>
</evidence>
<name>A0ABR2LCP9_9ASPA</name>
<evidence type="ECO:0000256" key="3">
    <source>
        <dbReference type="ARBA" id="ARBA00022617"/>
    </source>
</evidence>
<dbReference type="Gene3D" id="1.20.120.990">
    <property type="entry name" value="Glycosyltransferase family 88, C-terminal domain"/>
    <property type="match status" value="1"/>
</dbReference>
<evidence type="ECO:0000313" key="13">
    <source>
        <dbReference type="Proteomes" id="UP001412067"/>
    </source>
</evidence>
<dbReference type="Proteomes" id="UP001412067">
    <property type="component" value="Unassembled WGS sequence"/>
</dbReference>
<evidence type="ECO:0000256" key="9">
    <source>
        <dbReference type="ARBA" id="ARBA00023033"/>
    </source>
</evidence>
<dbReference type="InterPro" id="IPR002401">
    <property type="entry name" value="Cyt_P450_E_grp-I"/>
</dbReference>
<keyword evidence="6" id="KW-1133">Transmembrane helix</keyword>
<evidence type="ECO:0000313" key="12">
    <source>
        <dbReference type="EMBL" id="KAK8937837.1"/>
    </source>
</evidence>
<evidence type="ECO:0000256" key="2">
    <source>
        <dbReference type="ARBA" id="ARBA00010617"/>
    </source>
</evidence>
<keyword evidence="3 11" id="KW-0349">Heme</keyword>
<dbReference type="PRINTS" id="PR00463">
    <property type="entry name" value="EP450I"/>
</dbReference>
<comment type="caution">
    <text evidence="12">The sequence shown here is derived from an EMBL/GenBank/DDBJ whole genome shotgun (WGS) entry which is preliminary data.</text>
</comment>
<keyword evidence="5 11" id="KW-0479">Metal-binding</keyword>
<comment type="subcellular location">
    <subcellularLocation>
        <location evidence="1">Membrane</location>
    </subcellularLocation>
</comment>
<keyword evidence="8 11" id="KW-0408">Iron</keyword>
<proteinExistence type="inferred from homology"/>
<gene>
    <name evidence="12" type="primary">CYP72A1</name>
    <name evidence="12" type="ORF">KSP40_PGU021454</name>
</gene>
<evidence type="ECO:0000256" key="8">
    <source>
        <dbReference type="ARBA" id="ARBA00023004"/>
    </source>
</evidence>
<evidence type="ECO:0000256" key="6">
    <source>
        <dbReference type="ARBA" id="ARBA00022989"/>
    </source>
</evidence>
<reference evidence="12 13" key="1">
    <citation type="journal article" date="2022" name="Nat. Plants">
        <title>Genomes of leafy and leafless Platanthera orchids illuminate the evolution of mycoheterotrophy.</title>
        <authorList>
            <person name="Li M.H."/>
            <person name="Liu K.W."/>
            <person name="Li Z."/>
            <person name="Lu H.C."/>
            <person name="Ye Q.L."/>
            <person name="Zhang D."/>
            <person name="Wang J.Y."/>
            <person name="Li Y.F."/>
            <person name="Zhong Z.M."/>
            <person name="Liu X."/>
            <person name="Yu X."/>
            <person name="Liu D.K."/>
            <person name="Tu X.D."/>
            <person name="Liu B."/>
            <person name="Hao Y."/>
            <person name="Liao X.Y."/>
            <person name="Jiang Y.T."/>
            <person name="Sun W.H."/>
            <person name="Chen J."/>
            <person name="Chen Y.Q."/>
            <person name="Ai Y."/>
            <person name="Zhai J.W."/>
            <person name="Wu S.S."/>
            <person name="Zhou Z."/>
            <person name="Hsiao Y.Y."/>
            <person name="Wu W.L."/>
            <person name="Chen Y.Y."/>
            <person name="Lin Y.F."/>
            <person name="Hsu J.L."/>
            <person name="Li C.Y."/>
            <person name="Wang Z.W."/>
            <person name="Zhao X."/>
            <person name="Zhong W.Y."/>
            <person name="Ma X.K."/>
            <person name="Ma L."/>
            <person name="Huang J."/>
            <person name="Chen G.Z."/>
            <person name="Huang M.Z."/>
            <person name="Huang L."/>
            <person name="Peng D.H."/>
            <person name="Luo Y.B."/>
            <person name="Zou S.Q."/>
            <person name="Chen S.P."/>
            <person name="Lan S."/>
            <person name="Tsai W.C."/>
            <person name="Van de Peer Y."/>
            <person name="Liu Z.J."/>
        </authorList>
    </citation>
    <scope>NUCLEOTIDE SEQUENCE [LARGE SCALE GENOMIC DNA]</scope>
    <source>
        <strain evidence="12">Lor288</strain>
    </source>
</reference>
<evidence type="ECO:0000256" key="1">
    <source>
        <dbReference type="ARBA" id="ARBA00004370"/>
    </source>
</evidence>
<protein>
    <submittedName>
        <fullName evidence="12">Secologanin synthase</fullName>
    </submittedName>
</protein>